<organism evidence="2 3">
    <name type="scientific">Collybiopsis confluens</name>
    <dbReference type="NCBI Taxonomy" id="2823264"/>
    <lineage>
        <taxon>Eukaryota</taxon>
        <taxon>Fungi</taxon>
        <taxon>Dikarya</taxon>
        <taxon>Basidiomycota</taxon>
        <taxon>Agaricomycotina</taxon>
        <taxon>Agaricomycetes</taxon>
        <taxon>Agaricomycetidae</taxon>
        <taxon>Agaricales</taxon>
        <taxon>Marasmiineae</taxon>
        <taxon>Omphalotaceae</taxon>
        <taxon>Collybiopsis</taxon>
    </lineage>
</organism>
<evidence type="ECO:0000313" key="3">
    <source>
        <dbReference type="Proteomes" id="UP000518752"/>
    </source>
</evidence>
<gene>
    <name evidence="2" type="ORF">D9757_011758</name>
</gene>
<evidence type="ECO:0000313" key="2">
    <source>
        <dbReference type="EMBL" id="KAF5365157.1"/>
    </source>
</evidence>
<dbReference type="GO" id="GO:0003677">
    <property type="term" value="F:DNA binding"/>
    <property type="evidence" value="ECO:0007669"/>
    <property type="project" value="InterPro"/>
</dbReference>
<accession>A0A8H5GHN1</accession>
<sequence>MQEDALTMNLSARPSEFLTMNWLTQLRRFIAQVIDPDSGTSRAPPDKLHSIVTLAHSSNPSHTAAVQYDVFPVFDENGIQVAFQRVPRKIAQPSSTATANPTHLQSSNYSSKPQAEVNIIKPEKNWRDLPAFDLSNPAPQTSFIPLDPQPSSSSSLDDGIIATSLEQLPGGIWDPWANGRFYMNLSHLEYSQNKQLGVHWATKNNSSQNGKGSTNSSYLDGGKITNKKCLGVVTCSGEDCDFVYRPRVSPENLAKQLENPCANCSASLIHVPCNSRSYLIRYGQLGNDTSTLKYRYINGSPHNHSHIPNVTRTTATEDIKFLAAYQSRPDATPSQMMAGPPAPTGFGPGAAEIGHKFRSQGYTGYSLRRLRAKDGNGPSSAFGFFTKLGDWKKLYPDVLCQDFTSSTINCLSLQTEWMRQQTLPDMTQVDEPLHGILSDAAHKYWEDPNGRLIVSSIFSPLINKWIPILFTYANGATTAHYEYHFLVLIQGIVRTALECSIAITDDLFVGSWFNQMAIVEKADKAVHLVPGCWRQESQDDVITGVCAGKSRQIQFLVDLPVLLNIVSDYQAGKAWTFPLELYIGSKSAAIRQGLVYDLVGVVLSNGNHFTTLTAIPTTSNSKAVFAYDGMTNGGFSKYIPGKPAALMTGLHPSGAPTGFHVHAVLYKLRESFPPVFTESDWIQIISGSTSFSEYNHTSSSLDIPTALMTQTTIPRNFIDLSKPNFNVTDSIPTPLSSPGQQVKSSSPPPSSPQPIHCRCGIQADGHREAVVQVTVQFSNIVDGLWKDAAGRRTLQLGHYTRPLEESSSRMISSDELLLDWRSIKCTTEMHHALDPHKKILLDLSTTPSTDTRFATFSNTKIPALSYQPSKNSQYPSATNPTLYRGGLLDTDLAGIRNWFFEHLGSKTIAELEFHHLLDYSIAHARTLLLAFRHRNAFASSNESYDSEEILLKAWNRLQEWNGLTVDGSLPHQEGADVNLEAITLLDKIMFDESKRAGVAGNHQWGLDKGPHEAGIDPQLVGPRVTQENERREGDDDIEIVFGPNYTGGVVAETNVPDEQKPSPKRPRPRPITKRKALDAEISQDKRQKRQKTDDAEDSDVEMK</sequence>
<feature type="region of interest" description="Disordered" evidence="1">
    <location>
        <begin position="729"/>
        <end position="754"/>
    </location>
</feature>
<dbReference type="AlphaFoldDB" id="A0A8H5GHN1"/>
<dbReference type="SUPFAM" id="SSF90073">
    <property type="entry name" value="GCM domain"/>
    <property type="match status" value="1"/>
</dbReference>
<reference evidence="2 3" key="1">
    <citation type="journal article" date="2020" name="ISME J.">
        <title>Uncovering the hidden diversity of litter-decomposition mechanisms in mushroom-forming fungi.</title>
        <authorList>
            <person name="Floudas D."/>
            <person name="Bentzer J."/>
            <person name="Ahren D."/>
            <person name="Johansson T."/>
            <person name="Persson P."/>
            <person name="Tunlid A."/>
        </authorList>
    </citation>
    <scope>NUCLEOTIDE SEQUENCE [LARGE SCALE GENOMIC DNA]</scope>
    <source>
        <strain evidence="2 3">CBS 406.79</strain>
    </source>
</reference>
<feature type="compositionally biased region" description="Acidic residues" evidence="1">
    <location>
        <begin position="1094"/>
        <end position="1103"/>
    </location>
</feature>
<keyword evidence="3" id="KW-1185">Reference proteome</keyword>
<feature type="compositionally biased region" description="Low complexity" evidence="1">
    <location>
        <begin position="736"/>
        <end position="745"/>
    </location>
</feature>
<evidence type="ECO:0000256" key="1">
    <source>
        <dbReference type="SAM" id="MobiDB-lite"/>
    </source>
</evidence>
<feature type="compositionally biased region" description="Polar residues" evidence="1">
    <location>
        <begin position="92"/>
        <end position="113"/>
    </location>
</feature>
<dbReference type="GO" id="GO:0006355">
    <property type="term" value="P:regulation of DNA-templated transcription"/>
    <property type="evidence" value="ECO:0007669"/>
    <property type="project" value="InterPro"/>
</dbReference>
<feature type="compositionally biased region" description="Basic and acidic residues" evidence="1">
    <location>
        <begin position="1075"/>
        <end position="1093"/>
    </location>
</feature>
<comment type="caution">
    <text evidence="2">The sequence shown here is derived from an EMBL/GenBank/DDBJ whole genome shotgun (WGS) entry which is preliminary data.</text>
</comment>
<feature type="region of interest" description="Disordered" evidence="1">
    <location>
        <begin position="92"/>
        <end position="115"/>
    </location>
</feature>
<dbReference type="EMBL" id="JAACJN010000173">
    <property type="protein sequence ID" value="KAF5365157.1"/>
    <property type="molecule type" value="Genomic_DNA"/>
</dbReference>
<feature type="region of interest" description="Disordered" evidence="1">
    <location>
        <begin position="1001"/>
        <end position="1103"/>
    </location>
</feature>
<protein>
    <submittedName>
        <fullName evidence="2">Uncharacterized protein</fullName>
    </submittedName>
</protein>
<dbReference type="OrthoDB" id="3046222at2759"/>
<dbReference type="Proteomes" id="UP000518752">
    <property type="component" value="Unassembled WGS sequence"/>
</dbReference>
<proteinExistence type="predicted"/>
<feature type="compositionally biased region" description="Basic residues" evidence="1">
    <location>
        <begin position="1062"/>
        <end position="1074"/>
    </location>
</feature>
<dbReference type="InterPro" id="IPR036115">
    <property type="entry name" value="GCM_dom_sf"/>
</dbReference>
<name>A0A8H5GHN1_9AGAR</name>